<comment type="caution">
    <text evidence="3">The sequence shown here is derived from an EMBL/GenBank/DDBJ whole genome shotgun (WGS) entry which is preliminary data.</text>
</comment>
<sequence length="675" mass="72414">MTAAEDFESLLKDVVNAKRLSASKMTALTDIALKNMEHDTQMVSILYRTHKSLTSATSKIFSLYAFDALCRAAKNHSTKHNISGDISTQPGNTSTFLLKVAGVVEGLFQDMTASGSQEAKEKTKKIFDIWVKGNTFPAVILAQLAEVLKSPEQVPLSKSSTPPITQPTTDPRMNTAPSAPPIIQTQTSTQPAQPAPMVDPQVALLALLTQAAATATQPSLSQFPMSGGTGGPQLAAQLAVLQQLAHTAAPVTSVPQSLTSADLVNVQKYPSSSGLNGSSRPPPEPFTMVRNEQRFNGYRSPEHESRTNPQFEDRDSSRGRYRGGFRGRGRGGRNWDERDRRNRDSERDDRSPPQPFRGGRSRSRSPLRNGERKATRFGSPTRRAREVSPSSSLSRIDASSGRQIEAGKDEFGRDVRPDSPSGSMASARNSPRPPLSPNRPDSSSADPRKLTPPTSLSAPVLTVPPVPPQHPVPNGTSIQPINPPKNLSNSNKKTSADTLEVGIGLESFNLAVFDYTAPTSWEALGKMWQVTNKTNPTQEQLLEFVMQCTANGGQPPINTTPQPSSRNFQPLGHGPTPSRGHGRGRGGFLSGRGGPSHGNGHFVQNDWGYDDGSQNTDAIVLGGGDVVVGAGGQTVPDITHFAPESQTSTPVGSSGRMKKIGDTWVFVRGTPMDVS</sequence>
<evidence type="ECO:0000259" key="2">
    <source>
        <dbReference type="PROSITE" id="PS51391"/>
    </source>
</evidence>
<dbReference type="Proteomes" id="UP000807306">
    <property type="component" value="Unassembled WGS sequence"/>
</dbReference>
<feature type="compositionally biased region" description="Low complexity" evidence="1">
    <location>
        <begin position="484"/>
        <end position="493"/>
    </location>
</feature>
<feature type="compositionally biased region" description="Basic residues" evidence="1">
    <location>
        <begin position="319"/>
        <end position="331"/>
    </location>
</feature>
<gene>
    <name evidence="3" type="ORF">CPB83DRAFT_810869</name>
</gene>
<keyword evidence="4" id="KW-1185">Reference proteome</keyword>
<protein>
    <recommendedName>
        <fullName evidence="2">CID domain-containing protein</fullName>
    </recommendedName>
</protein>
<dbReference type="SMART" id="SM00582">
    <property type="entry name" value="RPR"/>
    <property type="match status" value="1"/>
</dbReference>
<feature type="region of interest" description="Disordered" evidence="1">
    <location>
        <begin position="554"/>
        <end position="604"/>
    </location>
</feature>
<dbReference type="Gene3D" id="1.25.40.90">
    <property type="match status" value="1"/>
</dbReference>
<feature type="compositionally biased region" description="Basic and acidic residues" evidence="1">
    <location>
        <begin position="333"/>
        <end position="351"/>
    </location>
</feature>
<feature type="compositionally biased region" description="Pro residues" evidence="1">
    <location>
        <begin position="462"/>
        <end position="471"/>
    </location>
</feature>
<feature type="region of interest" description="Disordered" evidence="1">
    <location>
        <begin position="152"/>
        <end position="194"/>
    </location>
</feature>
<dbReference type="SUPFAM" id="SSF48464">
    <property type="entry name" value="ENTH/VHS domain"/>
    <property type="match status" value="1"/>
</dbReference>
<dbReference type="InterPro" id="IPR008942">
    <property type="entry name" value="ENTH_VHS"/>
</dbReference>
<feature type="region of interest" description="Disordered" evidence="1">
    <location>
        <begin position="269"/>
        <end position="288"/>
    </location>
</feature>
<dbReference type="EMBL" id="MU157840">
    <property type="protein sequence ID" value="KAF9530464.1"/>
    <property type="molecule type" value="Genomic_DNA"/>
</dbReference>
<evidence type="ECO:0000313" key="3">
    <source>
        <dbReference type="EMBL" id="KAF9530464.1"/>
    </source>
</evidence>
<feature type="compositionally biased region" description="Basic and acidic residues" evidence="1">
    <location>
        <begin position="405"/>
        <end position="417"/>
    </location>
</feature>
<accession>A0A9P6JS64</accession>
<feature type="domain" description="CID" evidence="2">
    <location>
        <begin position="1"/>
        <end position="152"/>
    </location>
</feature>
<organism evidence="3 4">
    <name type="scientific">Crepidotus variabilis</name>
    <dbReference type="NCBI Taxonomy" id="179855"/>
    <lineage>
        <taxon>Eukaryota</taxon>
        <taxon>Fungi</taxon>
        <taxon>Dikarya</taxon>
        <taxon>Basidiomycota</taxon>
        <taxon>Agaricomycotina</taxon>
        <taxon>Agaricomycetes</taxon>
        <taxon>Agaricomycetidae</taxon>
        <taxon>Agaricales</taxon>
        <taxon>Agaricineae</taxon>
        <taxon>Crepidotaceae</taxon>
        <taxon>Crepidotus</taxon>
    </lineage>
</organism>
<dbReference type="InterPro" id="IPR006569">
    <property type="entry name" value="CID_dom"/>
</dbReference>
<feature type="compositionally biased region" description="Polar residues" evidence="1">
    <location>
        <begin position="554"/>
        <end position="568"/>
    </location>
</feature>
<feature type="region of interest" description="Disordered" evidence="1">
    <location>
        <begin position="297"/>
        <end position="493"/>
    </location>
</feature>
<evidence type="ECO:0000313" key="4">
    <source>
        <dbReference type="Proteomes" id="UP000807306"/>
    </source>
</evidence>
<feature type="compositionally biased region" description="Polar residues" evidence="1">
    <location>
        <begin position="269"/>
        <end position="279"/>
    </location>
</feature>
<dbReference type="PROSITE" id="PS51391">
    <property type="entry name" value="CID"/>
    <property type="match status" value="1"/>
</dbReference>
<feature type="compositionally biased region" description="Polar residues" evidence="1">
    <location>
        <begin position="156"/>
        <end position="177"/>
    </location>
</feature>
<dbReference type="OrthoDB" id="79367at2759"/>
<dbReference type="AlphaFoldDB" id="A0A9P6JS64"/>
<evidence type="ECO:0000256" key="1">
    <source>
        <dbReference type="SAM" id="MobiDB-lite"/>
    </source>
</evidence>
<feature type="compositionally biased region" description="Low complexity" evidence="1">
    <location>
        <begin position="181"/>
        <end position="194"/>
    </location>
</feature>
<feature type="compositionally biased region" description="Basic and acidic residues" evidence="1">
    <location>
        <begin position="300"/>
        <end position="318"/>
    </location>
</feature>
<dbReference type="Pfam" id="PF04818">
    <property type="entry name" value="CID"/>
    <property type="match status" value="1"/>
</dbReference>
<proteinExistence type="predicted"/>
<feature type="compositionally biased region" description="Gly residues" evidence="1">
    <location>
        <begin position="585"/>
        <end position="597"/>
    </location>
</feature>
<name>A0A9P6JS64_9AGAR</name>
<reference evidence="3" key="1">
    <citation type="submission" date="2020-11" db="EMBL/GenBank/DDBJ databases">
        <authorList>
            <consortium name="DOE Joint Genome Institute"/>
            <person name="Ahrendt S."/>
            <person name="Riley R."/>
            <person name="Andreopoulos W."/>
            <person name="Labutti K."/>
            <person name="Pangilinan J."/>
            <person name="Ruiz-Duenas F.J."/>
            <person name="Barrasa J.M."/>
            <person name="Sanchez-Garcia M."/>
            <person name="Camarero S."/>
            <person name="Miyauchi S."/>
            <person name="Serrano A."/>
            <person name="Linde D."/>
            <person name="Babiker R."/>
            <person name="Drula E."/>
            <person name="Ayuso-Fernandez I."/>
            <person name="Pacheco R."/>
            <person name="Padilla G."/>
            <person name="Ferreira P."/>
            <person name="Barriuso J."/>
            <person name="Kellner H."/>
            <person name="Castanera R."/>
            <person name="Alfaro M."/>
            <person name="Ramirez L."/>
            <person name="Pisabarro A.G."/>
            <person name="Kuo A."/>
            <person name="Tritt A."/>
            <person name="Lipzen A."/>
            <person name="He G."/>
            <person name="Yan M."/>
            <person name="Ng V."/>
            <person name="Cullen D."/>
            <person name="Martin F."/>
            <person name="Rosso M.-N."/>
            <person name="Henrissat B."/>
            <person name="Hibbett D."/>
            <person name="Martinez A.T."/>
            <person name="Grigoriev I.V."/>
        </authorList>
    </citation>
    <scope>NUCLEOTIDE SEQUENCE</scope>
    <source>
        <strain evidence="3">CBS 506.95</strain>
    </source>
</reference>